<evidence type="ECO:0000313" key="4">
    <source>
        <dbReference type="EMBL" id="MEP0947707.1"/>
    </source>
</evidence>
<comment type="caution">
    <text evidence="4">The sequence shown here is derived from an EMBL/GenBank/DDBJ whole genome shotgun (WGS) entry which is preliminary data.</text>
</comment>
<evidence type="ECO:0000256" key="2">
    <source>
        <dbReference type="SAM" id="SignalP"/>
    </source>
</evidence>
<feature type="compositionally biased region" description="Low complexity" evidence="1">
    <location>
        <begin position="61"/>
        <end position="73"/>
    </location>
</feature>
<feature type="compositionally biased region" description="Polar residues" evidence="1">
    <location>
        <begin position="308"/>
        <end position="326"/>
    </location>
</feature>
<feature type="domain" description="SLH" evidence="3">
    <location>
        <begin position="163"/>
        <end position="231"/>
    </location>
</feature>
<evidence type="ECO:0000313" key="5">
    <source>
        <dbReference type="Proteomes" id="UP001482513"/>
    </source>
</evidence>
<dbReference type="InterPro" id="IPR001119">
    <property type="entry name" value="SLH_dom"/>
</dbReference>
<accession>A0ABV0K4K2</accession>
<feature type="signal peptide" evidence="2">
    <location>
        <begin position="1"/>
        <end position="20"/>
    </location>
</feature>
<sequence length="326" mass="34616">MSAALRLTIMVSGLSLLLVAGCAGSPLEQSLEADPQLQDRPVFNGEEPETPAEAETEPDPAETAAEVPTPTEAEPTEPKPSPEDSTATLAEVPEDLRPYVQNWLDLGIVESARSTAGGTPVELEFAPNQTITRGEFAHWLLTANNRFYKDVPAKRMRAAAAGTAPAFQDVPASHPYFAAIQGLAEAGIIPSAKTGNATAVTFRPDAPLTRETLVLWKVPLDSRAPLPTAAADTVATTWGFQDAAKIEPLAMRAVLADHQNGDFANIRRAFGYTTLFQPQKGVTQAEAAAALWRFGNQTEGISAEDLLKQSSTESSSPEPANSTNSP</sequence>
<keyword evidence="5" id="KW-1185">Reference proteome</keyword>
<dbReference type="Pfam" id="PF00395">
    <property type="entry name" value="SLH"/>
    <property type="match status" value="1"/>
</dbReference>
<feature type="domain" description="SLH" evidence="3">
    <location>
        <begin position="83"/>
        <end position="154"/>
    </location>
</feature>
<feature type="chain" id="PRO_5045334704" evidence="2">
    <location>
        <begin position="21"/>
        <end position="326"/>
    </location>
</feature>
<feature type="compositionally biased region" description="Acidic residues" evidence="1">
    <location>
        <begin position="46"/>
        <end position="60"/>
    </location>
</feature>
<gene>
    <name evidence="4" type="ORF">NC992_12565</name>
</gene>
<evidence type="ECO:0000256" key="1">
    <source>
        <dbReference type="SAM" id="MobiDB-lite"/>
    </source>
</evidence>
<dbReference type="PROSITE" id="PS51257">
    <property type="entry name" value="PROKAR_LIPOPROTEIN"/>
    <property type="match status" value="1"/>
</dbReference>
<proteinExistence type="predicted"/>
<evidence type="ECO:0000259" key="3">
    <source>
        <dbReference type="PROSITE" id="PS51272"/>
    </source>
</evidence>
<organism evidence="4 5">
    <name type="scientific">Leptolyngbya subtilissima DQ-A4</name>
    <dbReference type="NCBI Taxonomy" id="2933933"/>
    <lineage>
        <taxon>Bacteria</taxon>
        <taxon>Bacillati</taxon>
        <taxon>Cyanobacteriota</taxon>
        <taxon>Cyanophyceae</taxon>
        <taxon>Leptolyngbyales</taxon>
        <taxon>Leptolyngbyaceae</taxon>
        <taxon>Leptolyngbya group</taxon>
        <taxon>Leptolyngbya</taxon>
    </lineage>
</organism>
<protein>
    <submittedName>
        <fullName evidence="4">S-layer homology domain-containing protein</fullName>
    </submittedName>
</protein>
<dbReference type="PROSITE" id="PS51272">
    <property type="entry name" value="SLH"/>
    <property type="match status" value="2"/>
</dbReference>
<keyword evidence="2" id="KW-0732">Signal</keyword>
<feature type="region of interest" description="Disordered" evidence="1">
    <location>
        <begin position="30"/>
        <end position="86"/>
    </location>
</feature>
<feature type="region of interest" description="Disordered" evidence="1">
    <location>
        <begin position="302"/>
        <end position="326"/>
    </location>
</feature>
<dbReference type="Proteomes" id="UP001482513">
    <property type="component" value="Unassembled WGS sequence"/>
</dbReference>
<dbReference type="PANTHER" id="PTHR33740">
    <property type="entry name" value="GPI-ANCHORED ADHESIN-LIKE PROTEIN"/>
    <property type="match status" value="1"/>
</dbReference>
<dbReference type="RefSeq" id="WP_348251297.1">
    <property type="nucleotide sequence ID" value="NZ_JAMPKX010000005.1"/>
</dbReference>
<dbReference type="PANTHER" id="PTHR33740:SF3">
    <property type="entry name" value="GPI-ANCHORED ADHESIN-LIKE PROTEIN"/>
    <property type="match status" value="1"/>
</dbReference>
<dbReference type="EMBL" id="JAMPKX010000005">
    <property type="protein sequence ID" value="MEP0947707.1"/>
    <property type="molecule type" value="Genomic_DNA"/>
</dbReference>
<reference evidence="4 5" key="1">
    <citation type="submission" date="2022-04" db="EMBL/GenBank/DDBJ databases">
        <title>Positive selection, recombination, and allopatry shape intraspecific diversity of widespread and dominant cyanobacteria.</title>
        <authorList>
            <person name="Wei J."/>
            <person name="Shu W."/>
            <person name="Hu C."/>
        </authorList>
    </citation>
    <scope>NUCLEOTIDE SEQUENCE [LARGE SCALE GENOMIC DNA]</scope>
    <source>
        <strain evidence="4 5">DQ-A4</strain>
    </source>
</reference>
<name>A0ABV0K4K2_9CYAN</name>